<protein>
    <recommendedName>
        <fullName evidence="3">Bacteriophage lambda Replication protein O N-terminal domain-containing protein</fullName>
    </recommendedName>
</protein>
<dbReference type="EMBL" id="ACZM01000003">
    <property type="protein sequence ID" value="EHG22338.1"/>
    <property type="molecule type" value="Genomic_DNA"/>
</dbReference>
<dbReference type="PATRIC" id="fig|679201.3.peg.377"/>
<accession>G5GM93</accession>
<dbReference type="STRING" id="679201.HMPREF9334_00374"/>
<gene>
    <name evidence="1" type="ORF">HMPREF9334_00374</name>
</gene>
<evidence type="ECO:0000313" key="2">
    <source>
        <dbReference type="Proteomes" id="UP000004129"/>
    </source>
</evidence>
<dbReference type="HOGENOM" id="CLU_1926125_0_0_9"/>
<name>G5GM93_9FIRM</name>
<dbReference type="RefSeq" id="WP_006691824.1">
    <property type="nucleotide sequence ID" value="NZ_JH376797.1"/>
</dbReference>
<dbReference type="Proteomes" id="UP000004129">
    <property type="component" value="Unassembled WGS sequence"/>
</dbReference>
<comment type="caution">
    <text evidence="1">The sequence shown here is derived from an EMBL/GenBank/DDBJ whole genome shotgun (WGS) entry which is preliminary data.</text>
</comment>
<dbReference type="eggNOG" id="COG3935">
    <property type="taxonomic scope" value="Bacteria"/>
</dbReference>
<evidence type="ECO:0008006" key="3">
    <source>
        <dbReference type="Google" id="ProtNLM"/>
    </source>
</evidence>
<dbReference type="AlphaFoldDB" id="G5GM93"/>
<sequence>MGNISIPTLGEEMELSFRRELAVVVGLNEAIFLHRLDQLLATVLCIHEDGHKWVCKTVEDWQREEFPFWSESTIKRIIGSLIQKDFVIAIKAEGKSSFDHTKAYTIDYERLDKFYRSLAYRFIAPKPYIMN</sequence>
<proteinExistence type="predicted"/>
<keyword evidence="2" id="KW-1185">Reference proteome</keyword>
<evidence type="ECO:0000313" key="1">
    <source>
        <dbReference type="EMBL" id="EHG22338.1"/>
    </source>
</evidence>
<dbReference type="OrthoDB" id="1258529at2"/>
<organism evidence="1 2">
    <name type="scientific">Selenomonas infelix ATCC 43532</name>
    <dbReference type="NCBI Taxonomy" id="679201"/>
    <lineage>
        <taxon>Bacteria</taxon>
        <taxon>Bacillati</taxon>
        <taxon>Bacillota</taxon>
        <taxon>Negativicutes</taxon>
        <taxon>Selenomonadales</taxon>
        <taxon>Selenomonadaceae</taxon>
        <taxon>Selenomonas</taxon>
    </lineage>
</organism>
<reference evidence="1 2" key="1">
    <citation type="submission" date="2011-08" db="EMBL/GenBank/DDBJ databases">
        <title>The Genome Sequence of Selenomonas infelix ATCC 43532.</title>
        <authorList>
            <consortium name="The Broad Institute Genome Sequencing Platform"/>
            <person name="Earl A."/>
            <person name="Ward D."/>
            <person name="Feldgarden M."/>
            <person name="Gevers D."/>
            <person name="Izard J."/>
            <person name="Blanton J.M."/>
            <person name="Baranova O.V."/>
            <person name="Dewhirst F.E."/>
            <person name="Young S.K."/>
            <person name="Zeng Q."/>
            <person name="Gargeya S."/>
            <person name="Fitzgerald M."/>
            <person name="Haas B."/>
            <person name="Abouelleil A."/>
            <person name="Alvarado L."/>
            <person name="Arachchi H.M."/>
            <person name="Berlin A."/>
            <person name="Brown A."/>
            <person name="Chapman S.B."/>
            <person name="Chen Z."/>
            <person name="Dunbar C."/>
            <person name="Freedman E."/>
            <person name="Gearin G."/>
            <person name="Gellesch M."/>
            <person name="Goldberg J."/>
            <person name="Griggs A."/>
            <person name="Gujja S."/>
            <person name="Heiman D."/>
            <person name="Howarth C."/>
            <person name="Larson L."/>
            <person name="Lui A."/>
            <person name="MacDonald P.J.P."/>
            <person name="Montmayeur A."/>
            <person name="Murphy C."/>
            <person name="Neiman D."/>
            <person name="Pearson M."/>
            <person name="Priest M."/>
            <person name="Roberts A."/>
            <person name="Saif S."/>
            <person name="Shea T."/>
            <person name="Shenoy N."/>
            <person name="Sisk P."/>
            <person name="Stolte C."/>
            <person name="Sykes S."/>
            <person name="Wortman J."/>
            <person name="Nusbaum C."/>
            <person name="Birren B."/>
        </authorList>
    </citation>
    <scope>NUCLEOTIDE SEQUENCE [LARGE SCALE GENOMIC DNA]</scope>
    <source>
        <strain evidence="1 2">ATCC 43532</strain>
    </source>
</reference>